<sequence>MIGKVEGGDAVLRWSSAFSLPQSPGRSAMEKWGARRVSGPPLPFRLLRPRLPLAESKYGSVCGFCNKGWAGRVSLGMGTASPGSRGGEPPGPPRESLVSLRTQGTHLGLERRNDVDLKAKPMLRTFQNGLLSAPLTGASGFGGPVGQPWGVIGEKLTGLMAGDR</sequence>
<evidence type="ECO:0000313" key="2">
    <source>
        <dbReference type="EMBL" id="BAC04223.1"/>
    </source>
</evidence>
<accession>Q8N204</accession>
<name>Q8N204_HUMAN</name>
<dbReference type="AlphaFoldDB" id="Q8N204"/>
<organism evidence="2">
    <name type="scientific">Homo sapiens</name>
    <name type="common">Human</name>
    <dbReference type="NCBI Taxonomy" id="9606"/>
    <lineage>
        <taxon>Eukaryota</taxon>
        <taxon>Metazoa</taxon>
        <taxon>Chordata</taxon>
        <taxon>Craniata</taxon>
        <taxon>Vertebrata</taxon>
        <taxon>Euteleostomi</taxon>
        <taxon>Mammalia</taxon>
        <taxon>Eutheria</taxon>
        <taxon>Euarchontoglires</taxon>
        <taxon>Primates</taxon>
        <taxon>Haplorrhini</taxon>
        <taxon>Catarrhini</taxon>
        <taxon>Hominidae</taxon>
        <taxon>Homo</taxon>
    </lineage>
</organism>
<proteinExistence type="evidence at transcript level"/>
<dbReference type="EMBL" id="AK093779">
    <property type="protein sequence ID" value="BAC04223.1"/>
    <property type="molecule type" value="mRNA"/>
</dbReference>
<feature type="region of interest" description="Disordered" evidence="1">
    <location>
        <begin position="75"/>
        <end position="99"/>
    </location>
</feature>
<protein>
    <submittedName>
        <fullName evidence="2">cDNA FLJ36460 fis, clone THYMU2014801</fullName>
    </submittedName>
</protein>
<reference evidence="2" key="1">
    <citation type="journal article" date="2004" name="Nat. Genet.">
        <title>Complete sequencing and characterization of 21,243 full-length human cDNAs.</title>
        <authorList>
            <person name="Ota T."/>
            <person name="Suzuki Y."/>
            <person name="Nishikawa T."/>
            <person name="Otsuki T."/>
            <person name="Sugiyama T."/>
            <person name="Irie R."/>
            <person name="Wakamatsu A."/>
            <person name="Hayashi K."/>
            <person name="Sato H."/>
            <person name="Nagai K."/>
            <person name="Kimura K."/>
            <person name="Makita H."/>
            <person name="Sekine M."/>
            <person name="Obayashi M."/>
            <person name="Nishi T."/>
            <person name="Shibahara T."/>
            <person name="Tanaka T."/>
            <person name="Ishii S."/>
            <person name="Yamamoto J."/>
            <person name="Saito K."/>
            <person name="Kawai Y."/>
            <person name="Isono Y."/>
            <person name="Nakamura Y."/>
            <person name="Nagahari K."/>
            <person name="Murakami K."/>
            <person name="Yasuda T."/>
            <person name="Iwayanagi T."/>
            <person name="Wagatsuma M."/>
            <person name="Shiratori A."/>
            <person name="Sudo H."/>
            <person name="Hosoiri T."/>
            <person name="Kaku Y."/>
            <person name="Kodaira H."/>
            <person name="Kondo H."/>
            <person name="Sugawara M."/>
            <person name="Takahashi M."/>
            <person name="Kanda K."/>
            <person name="Yokoi T."/>
            <person name="Furuya T."/>
            <person name="Kikkawa E."/>
            <person name="Omura Y."/>
            <person name="Abe K."/>
            <person name="Kamihara K."/>
            <person name="Katsuta N."/>
            <person name="Sato K."/>
            <person name="Tanikawa M."/>
            <person name="Yamazaki M."/>
            <person name="Ninomiya K."/>
            <person name="Ishibashi T."/>
            <person name="Yamashita H."/>
            <person name="Murakawa K."/>
            <person name="Fujimori K."/>
            <person name="Tanai H."/>
            <person name="Kimata M."/>
            <person name="Watanabe M."/>
            <person name="Hiraoka S."/>
            <person name="Chiba Y."/>
            <person name="Ishida S."/>
            <person name="Ono Y."/>
            <person name="Takiguchi S."/>
            <person name="Watanabe S."/>
            <person name="Yosida M."/>
            <person name="Hotuta T."/>
            <person name="Kusano J."/>
            <person name="Kanehori K."/>
            <person name="Takahashi-Fujii A."/>
            <person name="Hara H."/>
            <person name="Tanase T."/>
            <person name="Nomura Y."/>
            <person name="Togiya S."/>
            <person name="Komai F."/>
            <person name="Hara R."/>
            <person name="Takeuchi K."/>
            <person name="Arita M."/>
            <person name="Imose N."/>
            <person name="Musashino K."/>
            <person name="Yuuki H."/>
            <person name="Oshima A."/>
            <person name="Sasaki N."/>
            <person name="Aotsuka S."/>
            <person name="Yoshikawa Y."/>
            <person name="Matsunawa H."/>
            <person name="Ichihara T."/>
            <person name="Shiohata N."/>
            <person name="Sano S."/>
            <person name="Moriya S."/>
            <person name="Momiyama H."/>
            <person name="Satoh N."/>
            <person name="Takami S."/>
            <person name="Terashima Y."/>
            <person name="Suzuki O."/>
            <person name="Nakagawa S."/>
            <person name="Senoh A."/>
            <person name="Mizoguchi H."/>
            <person name="Goto Y."/>
            <person name="Shimizu F."/>
            <person name="Wakebe H."/>
            <person name="Hishigaki H."/>
            <person name="Watanabe T."/>
            <person name="Sugiyama A."/>
            <person name="Takemoto M."/>
            <person name="Kawakami B."/>
            <person name="Yamazaki M."/>
            <person name="Watanabe K."/>
            <person name="Kumagai A."/>
            <person name="Itakura S."/>
            <person name="Fukuzumi Y."/>
            <person name="Fujimori Y."/>
            <person name="Komiyama M."/>
            <person name="Tashiro H."/>
            <person name="Tanigami A."/>
            <person name="Fujiwara T."/>
            <person name="Ono T."/>
            <person name="Yamada K."/>
            <person name="Fujii Y."/>
            <person name="Ozaki K."/>
            <person name="Hirao M."/>
            <person name="Ohmori Y."/>
            <person name="Kawabata A."/>
            <person name="Hikiji T."/>
            <person name="Kobatake N."/>
            <person name="Inagaki H."/>
            <person name="Ikema Y."/>
            <person name="Okamoto S."/>
            <person name="Okitani R."/>
            <person name="Kawakami T."/>
            <person name="Noguchi S."/>
            <person name="Itoh T."/>
            <person name="Shigeta K."/>
            <person name="Senba T."/>
            <person name="Matsumura K."/>
            <person name="Nakajima Y."/>
            <person name="Mizuno T."/>
            <person name="Morinaga M."/>
            <person name="Sasaki M."/>
            <person name="Togashi T."/>
            <person name="Oyama M."/>
            <person name="Hata H."/>
            <person name="Watanabe M."/>
            <person name="Komatsu T."/>
            <person name="Mizushima-Sugano J."/>
            <person name="Satoh T."/>
            <person name="Shirai Y."/>
            <person name="Takahashi Y."/>
            <person name="Nakagawa K."/>
            <person name="Okumura K."/>
            <person name="Nagase T."/>
            <person name="Nomura N."/>
            <person name="Kikuchi H."/>
            <person name="Masuho Y."/>
            <person name="Yamashita R."/>
            <person name="Nakai K."/>
            <person name="Yada T."/>
            <person name="Nakamura Y."/>
            <person name="Ohara O."/>
            <person name="Isogai T."/>
            <person name="Sugano S."/>
        </authorList>
    </citation>
    <scope>NUCLEOTIDE SEQUENCE</scope>
    <source>
        <tissue evidence="2">Thymus</tissue>
    </source>
</reference>
<evidence type="ECO:0000256" key="1">
    <source>
        <dbReference type="SAM" id="MobiDB-lite"/>
    </source>
</evidence>